<name>A0A1V2ACN7_9BACI</name>
<dbReference type="SUPFAM" id="SSF56317">
    <property type="entry name" value="Carbon-nitrogen hydrolase"/>
    <property type="match status" value="1"/>
</dbReference>
<evidence type="ECO:0000259" key="1">
    <source>
        <dbReference type="PROSITE" id="PS50263"/>
    </source>
</evidence>
<keyword evidence="3" id="KW-1185">Reference proteome</keyword>
<organism evidence="2 3">
    <name type="scientific">Domibacillus epiphyticus</name>
    <dbReference type="NCBI Taxonomy" id="1714355"/>
    <lineage>
        <taxon>Bacteria</taxon>
        <taxon>Bacillati</taxon>
        <taxon>Bacillota</taxon>
        <taxon>Bacilli</taxon>
        <taxon>Bacillales</taxon>
        <taxon>Bacillaceae</taxon>
        <taxon>Domibacillus</taxon>
    </lineage>
</organism>
<comment type="caution">
    <text evidence="2">The sequence shown here is derived from an EMBL/GenBank/DDBJ whole genome shotgun (WGS) entry which is preliminary data.</text>
</comment>
<dbReference type="STRING" id="1714355.BTO28_01370"/>
<sequence length="416" mass="48086">MEILLVQPYEDYQYSYQKLYNEIKDILTQQQVDLVVFPEAFIQLDDGDDAWTAVEYIADLLNKPILAGLSMPDGSERAYYVNWDPKEGETEDKYFIKHSTAMTTIFDYEFTNAELESIYAPIILNNERIQVYICHDMFFPLVTERLEQEGVDILINLSGGNVKMSKWCNLLKGRSIELNSYVFCTMGNRVNMSQPSDRIGYYQGNKLQPSYIKGYGEKEHAFSIFSTIEEQYYLEETSPYYSNKVYDQFTVGTNEQSDYVIDFSSCTIKSSLPDNSNEMEHSLHLTKGRENVQVHIANYEDLYDRIYLYKQPQHIGTHQIIVYVTDQEVDLGKTIALLKLRVIESRFAAVVAAPNLLIGAKTNRYKDVQLFKSTANQIGYDLQHMYGITSIYQKGENNMLGIALKHRKKYEELVGL</sequence>
<reference evidence="2 3" key="1">
    <citation type="submission" date="2016-12" db="EMBL/GenBank/DDBJ databases">
        <title>Domibacillus sp. SAB 38T whole genome sequencing.</title>
        <authorList>
            <person name="Verma A."/>
            <person name="Ojha A.K."/>
            <person name="Krishnamurthi S."/>
        </authorList>
    </citation>
    <scope>NUCLEOTIDE SEQUENCE [LARGE SCALE GENOMIC DNA]</scope>
    <source>
        <strain evidence="2 3">SAB 38</strain>
    </source>
</reference>
<feature type="domain" description="CN hydrolase" evidence="1">
    <location>
        <begin position="1"/>
        <end position="234"/>
    </location>
</feature>
<evidence type="ECO:0000313" key="2">
    <source>
        <dbReference type="EMBL" id="OMP68727.1"/>
    </source>
</evidence>
<accession>A0A1V2ACN7</accession>
<dbReference type="PROSITE" id="PS50263">
    <property type="entry name" value="CN_HYDROLASE"/>
    <property type="match status" value="1"/>
</dbReference>
<dbReference type="EMBL" id="MSFI01000001">
    <property type="protein sequence ID" value="OMP68727.1"/>
    <property type="molecule type" value="Genomic_DNA"/>
</dbReference>
<dbReference type="InterPro" id="IPR036526">
    <property type="entry name" value="C-N_Hydrolase_sf"/>
</dbReference>
<dbReference type="Pfam" id="PF00795">
    <property type="entry name" value="CN_hydrolase"/>
    <property type="match status" value="1"/>
</dbReference>
<dbReference type="Gene3D" id="3.60.110.10">
    <property type="entry name" value="Carbon-nitrogen hydrolase"/>
    <property type="match status" value="1"/>
</dbReference>
<dbReference type="RefSeq" id="WP_076763294.1">
    <property type="nucleotide sequence ID" value="NZ_MSFI01000001.1"/>
</dbReference>
<dbReference type="InterPro" id="IPR003010">
    <property type="entry name" value="C-N_Hydrolase"/>
</dbReference>
<evidence type="ECO:0000313" key="3">
    <source>
        <dbReference type="Proteomes" id="UP000188613"/>
    </source>
</evidence>
<proteinExistence type="predicted"/>
<protein>
    <recommendedName>
        <fullName evidence="1">CN hydrolase domain-containing protein</fullName>
    </recommendedName>
</protein>
<dbReference type="AlphaFoldDB" id="A0A1V2ACN7"/>
<gene>
    <name evidence="2" type="ORF">BTO28_01370</name>
</gene>
<dbReference type="Proteomes" id="UP000188613">
    <property type="component" value="Unassembled WGS sequence"/>
</dbReference>
<dbReference type="OrthoDB" id="2957490at2"/>